<dbReference type="Proteomes" id="UP000199473">
    <property type="component" value="Unassembled WGS sequence"/>
</dbReference>
<evidence type="ECO:0000256" key="6">
    <source>
        <dbReference type="ARBA" id="ARBA00058104"/>
    </source>
</evidence>
<dbReference type="InterPro" id="IPR012762">
    <property type="entry name" value="Ubiq_biosynth_COQ9"/>
</dbReference>
<evidence type="ECO:0000256" key="5">
    <source>
        <dbReference type="ARBA" id="ARBA00023121"/>
    </source>
</evidence>
<reference evidence="8 9" key="1">
    <citation type="submission" date="2016-10" db="EMBL/GenBank/DDBJ databases">
        <authorList>
            <person name="de Groot N.N."/>
        </authorList>
    </citation>
    <scope>NUCLEOTIDE SEQUENCE [LARGE SCALE GENOMIC DNA]</scope>
    <source>
        <strain evidence="8 9">DSM 19981</strain>
    </source>
</reference>
<evidence type="ECO:0000259" key="7">
    <source>
        <dbReference type="Pfam" id="PF08511"/>
    </source>
</evidence>
<comment type="function">
    <text evidence="6">Membrane-associated protein that warps the membrane surface to access and bind aromatic isoprenes with high specificity, including ubiquinone (CoQ) isoprene intermediates and presents them directly to COQ7, therefore facilitating the COQ7-mediated hydroxylase step. Participates in the biosynthesis of coenzyme Q, also named ubiquinone, an essential lipid-soluble electron transporter for aerobic cellular respiration.</text>
</comment>
<gene>
    <name evidence="8" type="ORF">SAMN02745775_106159</name>
</gene>
<dbReference type="RefSeq" id="WP_092961005.1">
    <property type="nucleotide sequence ID" value="NZ_FOSQ01000006.1"/>
</dbReference>
<comment type="similarity">
    <text evidence="2">Belongs to the COQ9 family.</text>
</comment>
<evidence type="ECO:0000256" key="4">
    <source>
        <dbReference type="ARBA" id="ARBA00022946"/>
    </source>
</evidence>
<accession>A0A1I4BWP1</accession>
<evidence type="ECO:0000256" key="1">
    <source>
        <dbReference type="ARBA" id="ARBA00004749"/>
    </source>
</evidence>
<dbReference type="AlphaFoldDB" id="A0A1I4BWP1"/>
<dbReference type="NCBIfam" id="TIGR02396">
    <property type="entry name" value="diverge_rpsU"/>
    <property type="match status" value="1"/>
</dbReference>
<dbReference type="STRING" id="1123062.SAMN02745775_106159"/>
<feature type="domain" description="COQ9 C-terminal" evidence="7">
    <location>
        <begin position="115"/>
        <end position="185"/>
    </location>
</feature>
<evidence type="ECO:0000313" key="9">
    <source>
        <dbReference type="Proteomes" id="UP000199473"/>
    </source>
</evidence>
<keyword evidence="9" id="KW-1185">Reference proteome</keyword>
<evidence type="ECO:0000256" key="3">
    <source>
        <dbReference type="ARBA" id="ARBA00022688"/>
    </source>
</evidence>
<keyword evidence="3" id="KW-0831">Ubiquinone biosynthesis</keyword>
<keyword evidence="8" id="KW-0830">Ubiquinone</keyword>
<sequence>MIERSEERDSALRATLAHVPTLGWTRAALAAGLADLGRDSLEQDWLFPRGPVEAIEAWCDLADREMEAAVAAEDLSALRTPARIRRVIVIRLEQAAAHKEAIRLALGHQALPWNVPSAMRTVARTADAMWAAAGDTSADFSWYTRRATLAGVYGATLAFWLQDNEEGFPRTLAFLDRRLAGLAKLQRPKAGAGAKRAA</sequence>
<comment type="pathway">
    <text evidence="1">Cofactor biosynthesis; ubiquinone biosynthesis.</text>
</comment>
<protein>
    <submittedName>
        <fullName evidence="8">Ubiquinone biosynthesis protein COQ9</fullName>
    </submittedName>
</protein>
<evidence type="ECO:0000256" key="2">
    <source>
        <dbReference type="ARBA" id="ARBA00010766"/>
    </source>
</evidence>
<evidence type="ECO:0000313" key="8">
    <source>
        <dbReference type="EMBL" id="SFK72519.1"/>
    </source>
</evidence>
<dbReference type="EMBL" id="FOSQ01000006">
    <property type="protein sequence ID" value="SFK72519.1"/>
    <property type="molecule type" value="Genomic_DNA"/>
</dbReference>
<proteinExistence type="inferred from homology"/>
<dbReference type="GO" id="GO:0008289">
    <property type="term" value="F:lipid binding"/>
    <property type="evidence" value="ECO:0007669"/>
    <property type="project" value="UniProtKB-KW"/>
</dbReference>
<dbReference type="PANTHER" id="PTHR21427:SF19">
    <property type="entry name" value="UBIQUINONE BIOSYNTHESIS PROTEIN COQ9, MITOCHONDRIAL"/>
    <property type="match status" value="1"/>
</dbReference>
<keyword evidence="4" id="KW-0809">Transit peptide</keyword>
<dbReference type="Pfam" id="PF08511">
    <property type="entry name" value="COQ9"/>
    <property type="match status" value="1"/>
</dbReference>
<dbReference type="PANTHER" id="PTHR21427">
    <property type="entry name" value="UBIQUINONE BIOSYNTHESIS PROTEIN COQ9, MITOCHONDRIAL"/>
    <property type="match status" value="1"/>
</dbReference>
<name>A0A1I4BWP1_9PROT</name>
<dbReference type="OrthoDB" id="7201143at2"/>
<dbReference type="InterPro" id="IPR013718">
    <property type="entry name" value="COQ9_C"/>
</dbReference>
<dbReference type="GO" id="GO:0006744">
    <property type="term" value="P:ubiquinone biosynthetic process"/>
    <property type="evidence" value="ECO:0007669"/>
    <property type="project" value="UniProtKB-KW"/>
</dbReference>
<organism evidence="8 9">
    <name type="scientific">Falsiroseomonas stagni DSM 19981</name>
    <dbReference type="NCBI Taxonomy" id="1123062"/>
    <lineage>
        <taxon>Bacteria</taxon>
        <taxon>Pseudomonadati</taxon>
        <taxon>Pseudomonadota</taxon>
        <taxon>Alphaproteobacteria</taxon>
        <taxon>Acetobacterales</taxon>
        <taxon>Roseomonadaceae</taxon>
        <taxon>Falsiroseomonas</taxon>
    </lineage>
</organism>
<dbReference type="Gene3D" id="1.10.357.10">
    <property type="entry name" value="Tetracycline Repressor, domain 2"/>
    <property type="match status" value="1"/>
</dbReference>
<keyword evidence="5" id="KW-0446">Lipid-binding</keyword>